<evidence type="ECO:0000313" key="9">
    <source>
        <dbReference type="EMBL" id="MDA0181561.1"/>
    </source>
</evidence>
<dbReference type="EMBL" id="JAPDDP010000023">
    <property type="protein sequence ID" value="MDA0181561.1"/>
    <property type="molecule type" value="Genomic_DNA"/>
</dbReference>
<evidence type="ECO:0000313" key="10">
    <source>
        <dbReference type="Proteomes" id="UP001147653"/>
    </source>
</evidence>
<gene>
    <name evidence="9" type="ORF">OJ997_14750</name>
</gene>
<feature type="binding site" evidence="7">
    <location>
        <position position="162"/>
    </location>
    <ligand>
        <name>FMN</name>
        <dbReference type="ChEBI" id="CHEBI:58210"/>
    </ligand>
</feature>
<protein>
    <submittedName>
        <fullName evidence="9">Alpha-hydroxy-acid oxidizing protein</fullName>
    </submittedName>
</protein>
<keyword evidence="10" id="KW-1185">Reference proteome</keyword>
<dbReference type="InterPro" id="IPR012133">
    <property type="entry name" value="Alpha-hydoxy_acid_DH_FMN"/>
</dbReference>
<dbReference type="AlphaFoldDB" id="A0A9X3N8T5"/>
<dbReference type="SUPFAM" id="SSF51395">
    <property type="entry name" value="FMN-linked oxidoreductases"/>
    <property type="match status" value="1"/>
</dbReference>
<dbReference type="PIRSF" id="PIRSF000138">
    <property type="entry name" value="Al-hdrx_acd_dh"/>
    <property type="match status" value="1"/>
</dbReference>
<dbReference type="InterPro" id="IPR000262">
    <property type="entry name" value="FMN-dep_DH"/>
</dbReference>
<sequence>MRDAKTAARIQNFGDAEYFARKRLPAALFQTYEAGSGSNATAIANEQAFRDVMFRPNGNVFNASRDQTTTVLGHQISMPVIASSVGMLKLGHKDGEAGVAKAAGDAGTLTFTSGATGAPIEEVMARATGPVFYQLYYFGGRDASAAIVERVKRAGVHGLVLTIDTAAPVTAKERPYPERRSLPLDTSLRETLKFAPQALSRPTWTADFLRGGRELKMPMSLRQDGTAMEVFESFPGMYQQTPDWKDIAWLREHFDGPLVIKGVLTPEDARRAVDAGASAVVVSNHGGNALDGAMPTLKALPAIVAAVGDQTEVLLDSGVRRGSDVLKAMALGARAVLLGRAYVYALMAAGEPGVARMFELFHQQIDESLAFLGVRTPQELDASFLDLPAGWSEQDRNDRPLVNVP</sequence>
<evidence type="ECO:0000256" key="1">
    <source>
        <dbReference type="ARBA" id="ARBA00001917"/>
    </source>
</evidence>
<dbReference type="PANTHER" id="PTHR10578:SF107">
    <property type="entry name" value="2-HYDROXYACID OXIDASE 1"/>
    <property type="match status" value="1"/>
</dbReference>
<dbReference type="Proteomes" id="UP001147653">
    <property type="component" value="Unassembled WGS sequence"/>
</dbReference>
<feature type="binding site" evidence="7">
    <location>
        <position position="113"/>
    </location>
    <ligand>
        <name>FMN</name>
        <dbReference type="ChEBI" id="CHEBI:58210"/>
    </ligand>
</feature>
<comment type="caution">
    <text evidence="9">The sequence shown here is derived from an EMBL/GenBank/DDBJ whole genome shotgun (WGS) entry which is preliminary data.</text>
</comment>
<dbReference type="InterPro" id="IPR013785">
    <property type="entry name" value="Aldolase_TIM"/>
</dbReference>
<evidence type="ECO:0000256" key="3">
    <source>
        <dbReference type="ARBA" id="ARBA00022643"/>
    </source>
</evidence>
<evidence type="ECO:0000256" key="2">
    <source>
        <dbReference type="ARBA" id="ARBA00022630"/>
    </source>
</evidence>
<evidence type="ECO:0000256" key="4">
    <source>
        <dbReference type="ARBA" id="ARBA00023002"/>
    </source>
</evidence>
<reference evidence="9" key="1">
    <citation type="submission" date="2022-10" db="EMBL/GenBank/DDBJ databases">
        <title>The WGS of Solirubrobacter phytolaccae KCTC 29190.</title>
        <authorList>
            <person name="Jiang Z."/>
        </authorList>
    </citation>
    <scope>NUCLEOTIDE SEQUENCE</scope>
    <source>
        <strain evidence="9">KCTC 29190</strain>
    </source>
</reference>
<feature type="domain" description="FMN hydroxy acid dehydrogenase" evidence="8">
    <location>
        <begin position="5"/>
        <end position="390"/>
    </location>
</feature>
<evidence type="ECO:0000256" key="7">
    <source>
        <dbReference type="PIRSR" id="PIRSR000138-2"/>
    </source>
</evidence>
<feature type="binding site" evidence="7">
    <location>
        <position position="261"/>
    </location>
    <ligand>
        <name>FMN</name>
        <dbReference type="ChEBI" id="CHEBI:58210"/>
    </ligand>
</feature>
<feature type="binding site" evidence="7">
    <location>
        <begin position="339"/>
        <end position="340"/>
    </location>
    <ligand>
        <name>FMN</name>
        <dbReference type="ChEBI" id="CHEBI:58210"/>
    </ligand>
</feature>
<dbReference type="GO" id="GO:0010181">
    <property type="term" value="F:FMN binding"/>
    <property type="evidence" value="ECO:0007669"/>
    <property type="project" value="InterPro"/>
</dbReference>
<dbReference type="GO" id="GO:0016491">
    <property type="term" value="F:oxidoreductase activity"/>
    <property type="evidence" value="ECO:0007669"/>
    <property type="project" value="UniProtKB-KW"/>
</dbReference>
<feature type="binding site" evidence="7">
    <location>
        <position position="136"/>
    </location>
    <ligand>
        <name>glyoxylate</name>
        <dbReference type="ChEBI" id="CHEBI:36655"/>
    </ligand>
</feature>
<feature type="active site" description="Proton acceptor" evidence="6">
    <location>
        <position position="285"/>
    </location>
</feature>
<evidence type="ECO:0000256" key="5">
    <source>
        <dbReference type="ARBA" id="ARBA00024042"/>
    </source>
</evidence>
<dbReference type="CDD" id="cd02809">
    <property type="entry name" value="alpha_hydroxyacid_oxid_FMN"/>
    <property type="match status" value="1"/>
</dbReference>
<keyword evidence="2 7" id="KW-0285">Flavoprotein</keyword>
<proteinExistence type="inferred from homology"/>
<keyword evidence="3 7" id="KW-0288">FMN</keyword>
<accession>A0A9X3N8T5</accession>
<comment type="cofactor">
    <cofactor evidence="1">
        <name>FMN</name>
        <dbReference type="ChEBI" id="CHEBI:58210"/>
    </cofactor>
</comment>
<dbReference type="RefSeq" id="WP_270025888.1">
    <property type="nucleotide sequence ID" value="NZ_JAPDDP010000023.1"/>
</dbReference>
<dbReference type="PANTHER" id="PTHR10578">
    <property type="entry name" value="S -2-HYDROXY-ACID OXIDASE-RELATED"/>
    <property type="match status" value="1"/>
</dbReference>
<feature type="binding site" evidence="7">
    <location>
        <position position="283"/>
    </location>
    <ligand>
        <name>FMN</name>
        <dbReference type="ChEBI" id="CHEBI:58210"/>
    </ligand>
</feature>
<dbReference type="Pfam" id="PF01070">
    <property type="entry name" value="FMN_dh"/>
    <property type="match status" value="1"/>
</dbReference>
<evidence type="ECO:0000259" key="8">
    <source>
        <dbReference type="PROSITE" id="PS51349"/>
    </source>
</evidence>
<dbReference type="Gene3D" id="3.20.20.70">
    <property type="entry name" value="Aldolase class I"/>
    <property type="match status" value="1"/>
</dbReference>
<organism evidence="9 10">
    <name type="scientific">Solirubrobacter phytolaccae</name>
    <dbReference type="NCBI Taxonomy" id="1404360"/>
    <lineage>
        <taxon>Bacteria</taxon>
        <taxon>Bacillati</taxon>
        <taxon>Actinomycetota</taxon>
        <taxon>Thermoleophilia</taxon>
        <taxon>Solirubrobacterales</taxon>
        <taxon>Solirubrobacteraceae</taxon>
        <taxon>Solirubrobacter</taxon>
    </lineage>
</organism>
<feature type="binding site" evidence="7">
    <location>
        <position position="285"/>
    </location>
    <ligand>
        <name>glyoxylate</name>
        <dbReference type="ChEBI" id="CHEBI:36655"/>
    </ligand>
</feature>
<feature type="binding site" evidence="7">
    <location>
        <begin position="316"/>
        <end position="320"/>
    </location>
    <ligand>
        <name>FMN</name>
        <dbReference type="ChEBI" id="CHEBI:58210"/>
    </ligand>
</feature>
<evidence type="ECO:0000256" key="6">
    <source>
        <dbReference type="PIRSR" id="PIRSR000138-1"/>
    </source>
</evidence>
<feature type="binding site" evidence="7">
    <location>
        <position position="134"/>
    </location>
    <ligand>
        <name>FMN</name>
        <dbReference type="ChEBI" id="CHEBI:58210"/>
    </ligand>
</feature>
<name>A0A9X3N8T5_9ACTN</name>
<dbReference type="InterPro" id="IPR037396">
    <property type="entry name" value="FMN_HAD"/>
</dbReference>
<comment type="similarity">
    <text evidence="5">Belongs to the FMN-dependent alpha-hydroxy acid dehydrogenase family.</text>
</comment>
<keyword evidence="4" id="KW-0560">Oxidoreductase</keyword>
<dbReference type="PROSITE" id="PS51349">
    <property type="entry name" value="FMN_HYDROXY_ACID_DH_2"/>
    <property type="match status" value="1"/>
</dbReference>